<evidence type="ECO:0000256" key="1">
    <source>
        <dbReference type="SAM" id="Phobius"/>
    </source>
</evidence>
<keyword evidence="1" id="KW-0472">Membrane</keyword>
<keyword evidence="1" id="KW-1133">Transmembrane helix</keyword>
<keyword evidence="3" id="KW-1185">Reference proteome</keyword>
<accession>A0ABD2YIK7</accession>
<proteinExistence type="predicted"/>
<feature type="transmembrane region" description="Helical" evidence="1">
    <location>
        <begin position="84"/>
        <end position="103"/>
    </location>
</feature>
<evidence type="ECO:0000313" key="3">
    <source>
        <dbReference type="Proteomes" id="UP001630127"/>
    </source>
</evidence>
<dbReference type="EMBL" id="JBJUIK010000013">
    <property type="protein sequence ID" value="KAL3507239.1"/>
    <property type="molecule type" value="Genomic_DNA"/>
</dbReference>
<organism evidence="2 3">
    <name type="scientific">Cinchona calisaya</name>
    <dbReference type="NCBI Taxonomy" id="153742"/>
    <lineage>
        <taxon>Eukaryota</taxon>
        <taxon>Viridiplantae</taxon>
        <taxon>Streptophyta</taxon>
        <taxon>Embryophyta</taxon>
        <taxon>Tracheophyta</taxon>
        <taxon>Spermatophyta</taxon>
        <taxon>Magnoliopsida</taxon>
        <taxon>eudicotyledons</taxon>
        <taxon>Gunneridae</taxon>
        <taxon>Pentapetalae</taxon>
        <taxon>asterids</taxon>
        <taxon>lamiids</taxon>
        <taxon>Gentianales</taxon>
        <taxon>Rubiaceae</taxon>
        <taxon>Cinchonoideae</taxon>
        <taxon>Cinchoneae</taxon>
        <taxon>Cinchona</taxon>
    </lineage>
</organism>
<dbReference type="AlphaFoldDB" id="A0ABD2YIK7"/>
<gene>
    <name evidence="2" type="ORF">ACH5RR_032621</name>
</gene>
<reference evidence="2 3" key="1">
    <citation type="submission" date="2024-11" db="EMBL/GenBank/DDBJ databases">
        <title>A near-complete genome assembly of Cinchona calisaya.</title>
        <authorList>
            <person name="Lian D.C."/>
            <person name="Zhao X.W."/>
            <person name="Wei L."/>
        </authorList>
    </citation>
    <scope>NUCLEOTIDE SEQUENCE [LARGE SCALE GENOMIC DNA]</scope>
    <source>
        <tissue evidence="2">Nenye</tissue>
    </source>
</reference>
<dbReference type="Proteomes" id="UP001630127">
    <property type="component" value="Unassembled WGS sequence"/>
</dbReference>
<name>A0ABD2YIK7_9GENT</name>
<comment type="caution">
    <text evidence="2">The sequence shown here is derived from an EMBL/GenBank/DDBJ whole genome shotgun (WGS) entry which is preliminary data.</text>
</comment>
<sequence>MTGSLAVRRRSPSHHNLFAKRTKGTIWSDSNGNFQNLLSDSQKHLHQECQMQGLFYMLKFPNLATNFSNCLNWQTYIKQDESNLHISLAPLGWSILPLSIWMIELM</sequence>
<evidence type="ECO:0000313" key="2">
    <source>
        <dbReference type="EMBL" id="KAL3507239.1"/>
    </source>
</evidence>
<keyword evidence="1" id="KW-0812">Transmembrane</keyword>
<protein>
    <submittedName>
        <fullName evidence="2">Uncharacterized protein</fullName>
    </submittedName>
</protein>